<feature type="transmembrane region" description="Helical" evidence="1">
    <location>
        <begin position="116"/>
        <end position="135"/>
    </location>
</feature>
<evidence type="ECO:0000313" key="3">
    <source>
        <dbReference type="Proteomes" id="UP001155027"/>
    </source>
</evidence>
<dbReference type="AlphaFoldDB" id="A0A9X2PTP0"/>
<sequence>MYSRLQSGFVGGALGSVFIAAIMLAMFVVAGTPPMFMATFNATLGPASPIVAGLAGGALFVLSGALWGVPFAALVRTPTIGKGIAFGLVPALWLWVVVAPVMLGKPVFFGFALPKLILPFVFNCLVWGTTVGWYAGADAPAADGEAQASVASS</sequence>
<reference evidence="2" key="1">
    <citation type="submission" date="2022-08" db="EMBL/GenBank/DDBJ databases">
        <title>Genomic Encyclopedia of Type Strains, Phase V (KMG-V): Genome sequencing to study the core and pangenomes of soil and plant-associated prokaryotes.</title>
        <authorList>
            <person name="Whitman W."/>
        </authorList>
    </citation>
    <scope>NUCLEOTIDE SEQUENCE</scope>
    <source>
        <strain evidence="2">0</strain>
    </source>
</reference>
<accession>A0A9X2PTP0</accession>
<comment type="caution">
    <text evidence="2">The sequence shown here is derived from an EMBL/GenBank/DDBJ whole genome shotgun (WGS) entry which is preliminary data.</text>
</comment>
<evidence type="ECO:0000313" key="2">
    <source>
        <dbReference type="EMBL" id="MCS3676339.1"/>
    </source>
</evidence>
<protein>
    <submittedName>
        <fullName evidence="2">Uncharacterized protein</fullName>
    </submittedName>
</protein>
<dbReference type="Proteomes" id="UP001155027">
    <property type="component" value="Unassembled WGS sequence"/>
</dbReference>
<proteinExistence type="predicted"/>
<feature type="transmembrane region" description="Helical" evidence="1">
    <location>
        <begin position="50"/>
        <end position="72"/>
    </location>
</feature>
<keyword evidence="1" id="KW-0472">Membrane</keyword>
<name>A0A9X2PTP0_9BACT</name>
<keyword evidence="1" id="KW-1133">Transmembrane helix</keyword>
<dbReference type="EMBL" id="JANUAU010000001">
    <property type="protein sequence ID" value="MCS3676339.1"/>
    <property type="molecule type" value="Genomic_DNA"/>
</dbReference>
<gene>
    <name evidence="2" type="ORF">GGP71_000235</name>
</gene>
<feature type="transmembrane region" description="Helical" evidence="1">
    <location>
        <begin position="7"/>
        <end position="30"/>
    </location>
</feature>
<keyword evidence="1" id="KW-0812">Transmembrane</keyword>
<organism evidence="2 3">
    <name type="scientific">Salinibacter ruber</name>
    <dbReference type="NCBI Taxonomy" id="146919"/>
    <lineage>
        <taxon>Bacteria</taxon>
        <taxon>Pseudomonadati</taxon>
        <taxon>Rhodothermota</taxon>
        <taxon>Rhodothermia</taxon>
        <taxon>Rhodothermales</taxon>
        <taxon>Salinibacteraceae</taxon>
        <taxon>Salinibacter</taxon>
    </lineage>
</organism>
<feature type="transmembrane region" description="Helical" evidence="1">
    <location>
        <begin position="84"/>
        <end position="104"/>
    </location>
</feature>
<evidence type="ECO:0000256" key="1">
    <source>
        <dbReference type="SAM" id="Phobius"/>
    </source>
</evidence>
<dbReference type="RefSeq" id="WP_183989614.1">
    <property type="nucleotide sequence ID" value="NZ_JACIFG010000001.1"/>
</dbReference>